<gene>
    <name evidence="1" type="ORF">OM076_13595</name>
</gene>
<dbReference type="RefSeq" id="WP_270040508.1">
    <property type="nucleotide sequence ID" value="NZ_JAPDOD010000011.1"/>
</dbReference>
<comment type="caution">
    <text evidence="1">The sequence shown here is derived from an EMBL/GenBank/DDBJ whole genome shotgun (WGS) entry which is preliminary data.</text>
</comment>
<dbReference type="EMBL" id="JAPDOD010000011">
    <property type="protein sequence ID" value="MDA0161306.1"/>
    <property type="molecule type" value="Genomic_DNA"/>
</dbReference>
<accession>A0A9X3MT04</accession>
<proteinExistence type="predicted"/>
<evidence type="ECO:0000313" key="1">
    <source>
        <dbReference type="EMBL" id="MDA0161306.1"/>
    </source>
</evidence>
<dbReference type="AlphaFoldDB" id="A0A9X3MT04"/>
<keyword evidence="2" id="KW-1185">Reference proteome</keyword>
<sequence length="47" mass="4712">MKVTPAARLVDKGAHVVAGARGTESLDGLERVTAVAVDLASPDGPRG</sequence>
<evidence type="ECO:0000313" key="2">
    <source>
        <dbReference type="Proteomes" id="UP001149140"/>
    </source>
</evidence>
<dbReference type="Proteomes" id="UP001149140">
    <property type="component" value="Unassembled WGS sequence"/>
</dbReference>
<organism evidence="1 2">
    <name type="scientific">Solirubrobacter ginsenosidimutans</name>
    <dbReference type="NCBI Taxonomy" id="490573"/>
    <lineage>
        <taxon>Bacteria</taxon>
        <taxon>Bacillati</taxon>
        <taxon>Actinomycetota</taxon>
        <taxon>Thermoleophilia</taxon>
        <taxon>Solirubrobacterales</taxon>
        <taxon>Solirubrobacteraceae</taxon>
        <taxon>Solirubrobacter</taxon>
    </lineage>
</organism>
<name>A0A9X3MT04_9ACTN</name>
<protein>
    <submittedName>
        <fullName evidence="1">Uncharacterized protein</fullName>
    </submittedName>
</protein>
<reference evidence="1" key="1">
    <citation type="submission" date="2022-10" db="EMBL/GenBank/DDBJ databases">
        <title>The WGS of Solirubrobacter ginsenosidimutans DSM 21036.</title>
        <authorList>
            <person name="Jiang Z."/>
        </authorList>
    </citation>
    <scope>NUCLEOTIDE SEQUENCE</scope>
    <source>
        <strain evidence="1">DSM 21036</strain>
    </source>
</reference>